<gene>
    <name evidence="3" type="ORF">Taro_031426</name>
</gene>
<evidence type="ECO:0000313" key="3">
    <source>
        <dbReference type="EMBL" id="MQL98710.1"/>
    </source>
</evidence>
<comment type="caution">
    <text evidence="3">The sequence shown here is derived from an EMBL/GenBank/DDBJ whole genome shotgun (WGS) entry which is preliminary data.</text>
</comment>
<dbReference type="InterPro" id="IPR038765">
    <property type="entry name" value="Papain-like_cys_pep_sf"/>
</dbReference>
<dbReference type="SUPFAM" id="SSF54001">
    <property type="entry name" value="Cysteine proteinases"/>
    <property type="match status" value="1"/>
</dbReference>
<feature type="region of interest" description="Disordered" evidence="2">
    <location>
        <begin position="1"/>
        <end position="21"/>
    </location>
</feature>
<evidence type="ECO:0008006" key="5">
    <source>
        <dbReference type="Google" id="ProtNLM"/>
    </source>
</evidence>
<keyword evidence="1" id="KW-0378">Hydrolase</keyword>
<organism evidence="3 4">
    <name type="scientific">Colocasia esculenta</name>
    <name type="common">Wild taro</name>
    <name type="synonym">Arum esculentum</name>
    <dbReference type="NCBI Taxonomy" id="4460"/>
    <lineage>
        <taxon>Eukaryota</taxon>
        <taxon>Viridiplantae</taxon>
        <taxon>Streptophyta</taxon>
        <taxon>Embryophyta</taxon>
        <taxon>Tracheophyta</taxon>
        <taxon>Spermatophyta</taxon>
        <taxon>Magnoliopsida</taxon>
        <taxon>Liliopsida</taxon>
        <taxon>Araceae</taxon>
        <taxon>Aroideae</taxon>
        <taxon>Colocasieae</taxon>
        <taxon>Colocasia</taxon>
    </lineage>
</organism>
<dbReference type="OrthoDB" id="1939479at2759"/>
<feature type="non-terminal residue" evidence="3">
    <location>
        <position position="1"/>
    </location>
</feature>
<dbReference type="GO" id="GO:0008234">
    <property type="term" value="F:cysteine-type peptidase activity"/>
    <property type="evidence" value="ECO:0007669"/>
    <property type="project" value="UniProtKB-KW"/>
</dbReference>
<keyword evidence="1" id="KW-0645">Protease</keyword>
<dbReference type="EMBL" id="NMUH01002226">
    <property type="protein sequence ID" value="MQL98710.1"/>
    <property type="molecule type" value="Genomic_DNA"/>
</dbReference>
<dbReference type="PANTHER" id="PTHR46915:SF6">
    <property type="entry name" value="CYSTEINE PROTEINASES SUPERFAMILY PROTEIN"/>
    <property type="match status" value="1"/>
</dbReference>
<protein>
    <recommendedName>
        <fullName evidence="5">Ubiquitin-like protease family profile domain-containing protein</fullName>
    </recommendedName>
</protein>
<dbReference type="Proteomes" id="UP000652761">
    <property type="component" value="Unassembled WGS sequence"/>
</dbReference>
<name>A0A843VZ02_COLES</name>
<sequence>RPASAPQLARPKDDAVDEEEKVSSCRTGRPWDTWPWWWWKMASYSRNKQPTQLAPESGVIRNKIGMKYWFDLITTPRDLLKRQQPFVGALVEGPVVVVIVVGRKKALREKEVVSKVHGSSASHDLLSKRKKGMEDIYKSSKEPQKLNTNDFQSHIQYLWSIFSTEELDSFDYFDCLWFTYSMKSSTQGKVASWIKHKNVFTKKYTFVPICVWGHWSLLILCHLGGSSSSNPPVMLLLDSLHSADPTRFFGEIKK</sequence>
<dbReference type="PANTHER" id="PTHR46915">
    <property type="entry name" value="UBIQUITIN-LIKE PROTEASE 4-RELATED"/>
    <property type="match status" value="1"/>
</dbReference>
<dbReference type="AlphaFoldDB" id="A0A843VZ02"/>
<reference evidence="3" key="1">
    <citation type="submission" date="2017-07" db="EMBL/GenBank/DDBJ databases">
        <title>Taro Niue Genome Assembly and Annotation.</title>
        <authorList>
            <person name="Atibalentja N."/>
            <person name="Keating K."/>
            <person name="Fields C.J."/>
        </authorList>
    </citation>
    <scope>NUCLEOTIDE SEQUENCE</scope>
    <source>
        <strain evidence="3">Niue_2</strain>
        <tissue evidence="3">Leaf</tissue>
    </source>
</reference>
<proteinExistence type="predicted"/>
<keyword evidence="4" id="KW-1185">Reference proteome</keyword>
<keyword evidence="1" id="KW-0788">Thiol protease</keyword>
<accession>A0A843VZ02</accession>
<dbReference type="Gene3D" id="3.40.395.10">
    <property type="entry name" value="Adenoviral Proteinase, Chain A"/>
    <property type="match status" value="1"/>
</dbReference>
<evidence type="ECO:0000256" key="1">
    <source>
        <dbReference type="ARBA" id="ARBA00022807"/>
    </source>
</evidence>
<evidence type="ECO:0000256" key="2">
    <source>
        <dbReference type="SAM" id="MobiDB-lite"/>
    </source>
</evidence>
<evidence type="ECO:0000313" key="4">
    <source>
        <dbReference type="Proteomes" id="UP000652761"/>
    </source>
</evidence>